<dbReference type="OrthoDB" id="1654636at2"/>
<dbReference type="Proteomes" id="UP000246114">
    <property type="component" value="Unassembled WGS sequence"/>
</dbReference>
<dbReference type="eggNOG" id="COG4129">
    <property type="taxonomic scope" value="Bacteria"/>
</dbReference>
<feature type="transmembrane region" description="Helical" evidence="5">
    <location>
        <begin position="32"/>
        <end position="50"/>
    </location>
</feature>
<dbReference type="AlphaFoldDB" id="A0A1I2M5J9"/>
<feature type="transmembrane region" description="Helical" evidence="5">
    <location>
        <begin position="185"/>
        <end position="203"/>
    </location>
</feature>
<dbReference type="EMBL" id="FOOE01000012">
    <property type="protein sequence ID" value="SFF84461.1"/>
    <property type="molecule type" value="Genomic_DNA"/>
</dbReference>
<feature type="transmembrane region" description="Helical" evidence="5">
    <location>
        <begin position="238"/>
        <end position="266"/>
    </location>
</feature>
<evidence type="ECO:0000256" key="1">
    <source>
        <dbReference type="ARBA" id="ARBA00004141"/>
    </source>
</evidence>
<dbReference type="eggNOG" id="COG5096">
    <property type="taxonomic scope" value="Bacteria"/>
</dbReference>
<dbReference type="STRING" id="1529.SAMN04487885_11264"/>
<name>A0A1I2M5J9_9CLOT</name>
<feature type="transmembrane region" description="Helical" evidence="5">
    <location>
        <begin position="57"/>
        <end position="73"/>
    </location>
</feature>
<comment type="subcellular location">
    <subcellularLocation>
        <location evidence="1">Membrane</location>
        <topology evidence="1">Multi-pass membrane protein</topology>
    </subcellularLocation>
</comment>
<gene>
    <name evidence="7" type="ORF">DBY38_10470</name>
    <name evidence="8" type="ORF">SAMN04487885_11264</name>
</gene>
<evidence type="ECO:0000256" key="4">
    <source>
        <dbReference type="ARBA" id="ARBA00023136"/>
    </source>
</evidence>
<feature type="transmembrane region" description="Helical" evidence="5">
    <location>
        <begin position="302"/>
        <end position="321"/>
    </location>
</feature>
<proteinExistence type="predicted"/>
<dbReference type="EMBL" id="QAMZ01000048">
    <property type="protein sequence ID" value="PWL52551.1"/>
    <property type="molecule type" value="Genomic_DNA"/>
</dbReference>
<evidence type="ECO:0000313" key="7">
    <source>
        <dbReference type="EMBL" id="PWL52551.1"/>
    </source>
</evidence>
<dbReference type="GO" id="GO:0016020">
    <property type="term" value="C:membrane"/>
    <property type="evidence" value="ECO:0007669"/>
    <property type="project" value="UniProtKB-SubCell"/>
</dbReference>
<sequence length="332" mass="37586">MTKKVVSNTLLFIGILTFVIVFKTFFGESNTLVGVTLIMSILVLMSEDLTRKPGINFIKLLFLNVILGFFSYIANTNIWLGLVLNFVVLGGIGYFLSYNLNKNIIVPFGLQYLFMLYTPVSGIDFYKRIAGLIFSAILIMAIQLIIHRKKKDDNNLNETLEKDDVYKEIKVFGKMVEIHTIRARYAVRVGVVAAIAAFIVGYFELEQGRWIVYTIFSLTEFYSEHCKERSKQRLEGTIIGSLIVVVLFLIINDNSLRALIVLVAGYMDTYTNNYRDKMICVTASVVASVSLVNGTLTTIFERISYVCLGIVLALFINKFVLETTLEQRELTS</sequence>
<dbReference type="GeneID" id="90545016"/>
<dbReference type="RefSeq" id="WP_027639945.1">
    <property type="nucleotide sequence ID" value="NZ_BAAACD010000011.1"/>
</dbReference>
<feature type="transmembrane region" description="Helical" evidence="5">
    <location>
        <begin position="5"/>
        <end position="26"/>
    </location>
</feature>
<evidence type="ECO:0000259" key="6">
    <source>
        <dbReference type="Pfam" id="PF13515"/>
    </source>
</evidence>
<keyword evidence="4 5" id="KW-0472">Membrane</keyword>
<keyword evidence="2 5" id="KW-0812">Transmembrane</keyword>
<protein>
    <submittedName>
        <fullName evidence="7">FUSC family protein</fullName>
    </submittedName>
    <submittedName>
        <fullName evidence="8">Fusaric acid resistance protein-like</fullName>
    </submittedName>
</protein>
<keyword evidence="3 5" id="KW-1133">Transmembrane helix</keyword>
<evidence type="ECO:0000313" key="9">
    <source>
        <dbReference type="Proteomes" id="UP000182135"/>
    </source>
</evidence>
<dbReference type="Proteomes" id="UP000182135">
    <property type="component" value="Unassembled WGS sequence"/>
</dbReference>
<evidence type="ECO:0000256" key="5">
    <source>
        <dbReference type="SAM" id="Phobius"/>
    </source>
</evidence>
<evidence type="ECO:0000313" key="8">
    <source>
        <dbReference type="EMBL" id="SFF84461.1"/>
    </source>
</evidence>
<dbReference type="InterPro" id="IPR049453">
    <property type="entry name" value="Memb_transporter_dom"/>
</dbReference>
<dbReference type="Pfam" id="PF13515">
    <property type="entry name" value="FUSC_2"/>
    <property type="match status" value="1"/>
</dbReference>
<evidence type="ECO:0000256" key="3">
    <source>
        <dbReference type="ARBA" id="ARBA00022989"/>
    </source>
</evidence>
<reference evidence="8 9" key="1">
    <citation type="submission" date="2016-10" db="EMBL/GenBank/DDBJ databases">
        <authorList>
            <person name="de Groot N.N."/>
        </authorList>
    </citation>
    <scope>NUCLEOTIDE SEQUENCE [LARGE SCALE GENOMIC DNA]</scope>
    <source>
        <strain evidence="8 9">NLAE-zl-G419</strain>
    </source>
</reference>
<feature type="transmembrane region" description="Helical" evidence="5">
    <location>
        <begin position="104"/>
        <end position="123"/>
    </location>
</feature>
<organism evidence="8 9">
    <name type="scientific">Clostridium cadaveris</name>
    <dbReference type="NCBI Taxonomy" id="1529"/>
    <lineage>
        <taxon>Bacteria</taxon>
        <taxon>Bacillati</taxon>
        <taxon>Bacillota</taxon>
        <taxon>Clostridia</taxon>
        <taxon>Eubacteriales</taxon>
        <taxon>Clostridiaceae</taxon>
        <taxon>Clostridium</taxon>
    </lineage>
</organism>
<feature type="transmembrane region" description="Helical" evidence="5">
    <location>
        <begin position="129"/>
        <end position="146"/>
    </location>
</feature>
<feature type="domain" description="Integral membrane bound transporter" evidence="6">
    <location>
        <begin position="195"/>
        <end position="316"/>
    </location>
</feature>
<keyword evidence="9" id="KW-1185">Reference proteome</keyword>
<evidence type="ECO:0000313" key="10">
    <source>
        <dbReference type="Proteomes" id="UP000246114"/>
    </source>
</evidence>
<evidence type="ECO:0000256" key="2">
    <source>
        <dbReference type="ARBA" id="ARBA00022692"/>
    </source>
</evidence>
<feature type="transmembrane region" description="Helical" evidence="5">
    <location>
        <begin position="278"/>
        <end position="296"/>
    </location>
</feature>
<accession>A0A1I2M5J9</accession>
<reference evidence="7 10" key="2">
    <citation type="submission" date="2018-03" db="EMBL/GenBank/DDBJ databases">
        <title>The uncultured portion of the human microbiome is neutrally assembled.</title>
        <authorList>
            <person name="Jeraldo P."/>
            <person name="Boardman L."/>
            <person name="White B.A."/>
            <person name="Nelson H."/>
            <person name="Goldenfeld N."/>
            <person name="Chia N."/>
        </authorList>
    </citation>
    <scope>NUCLEOTIDE SEQUENCE [LARGE SCALE GENOMIC DNA]</scope>
    <source>
        <strain evidence="7">CIM:MAG 903</strain>
    </source>
</reference>
<feature type="transmembrane region" description="Helical" evidence="5">
    <location>
        <begin position="79"/>
        <end position="97"/>
    </location>
</feature>